<proteinExistence type="predicted"/>
<evidence type="ECO:0000256" key="1">
    <source>
        <dbReference type="SAM" id="MobiDB-lite"/>
    </source>
</evidence>
<dbReference type="EMBL" id="JAAMPC010000010">
    <property type="protein sequence ID" value="KAG2288646.1"/>
    <property type="molecule type" value="Genomic_DNA"/>
</dbReference>
<feature type="compositionally biased region" description="Low complexity" evidence="1">
    <location>
        <begin position="148"/>
        <end position="160"/>
    </location>
</feature>
<feature type="region of interest" description="Disordered" evidence="1">
    <location>
        <begin position="135"/>
        <end position="168"/>
    </location>
</feature>
<feature type="region of interest" description="Disordered" evidence="1">
    <location>
        <begin position="28"/>
        <end position="57"/>
    </location>
</feature>
<name>A0A8X7UT08_BRACI</name>
<gene>
    <name evidence="2" type="ORF">Bca52824_048250</name>
</gene>
<accession>A0A8X7UT08</accession>
<sequence length="440" mass="48725">MVKRREKELTWRVSVGRSFSPRLLIESSLSSSSDGDRGDSPKSSLSPVSMRAAESTDDNVPIIHRHVPYRDRGGLLRRSVRTTPVKRHPISLPPPTGFSAGVERICGLGVQQWPQFDCDRIFRSVPRVSAAAWGIDSGDRSGRRGRDLLSLSRPTSSASSHGVARSPSVRTGGILRAIPAYTDVFNNRQWRGQAIPLNCDMEPERAAGESSGINPTAPTVGESVRDVDGVPLPMALAGGFMADAIRSSVQEGRLRSESLKRLSEDVLEEDMPGEKRPQKDPSAFTDIPDADDLVHAQVFKDMARSYAQSKVHAVRLVYLYEKDLKRAMGKLEDMFAENELRDDRIKELEADLSASSSREAILLSQIGDHHNSVGARIDYLERSCEDYVAREVARAVREAIMKYRERLERVKAYLADRDCLLSRGLHRGGHSYSFGAVEAS</sequence>
<reference evidence="2 3" key="1">
    <citation type="submission" date="2020-02" db="EMBL/GenBank/DDBJ databases">
        <authorList>
            <person name="Ma Q."/>
            <person name="Huang Y."/>
            <person name="Song X."/>
            <person name="Pei D."/>
        </authorList>
    </citation>
    <scope>NUCLEOTIDE SEQUENCE [LARGE SCALE GENOMIC DNA]</scope>
    <source>
        <strain evidence="2">Sxm20200214</strain>
        <tissue evidence="2">Leaf</tissue>
    </source>
</reference>
<feature type="compositionally biased region" description="Basic and acidic residues" evidence="1">
    <location>
        <begin position="137"/>
        <end position="147"/>
    </location>
</feature>
<dbReference type="AlphaFoldDB" id="A0A8X7UT08"/>
<evidence type="ECO:0000313" key="3">
    <source>
        <dbReference type="Proteomes" id="UP000886595"/>
    </source>
</evidence>
<protein>
    <submittedName>
        <fullName evidence="2">Uncharacterized protein</fullName>
    </submittedName>
</protein>
<feature type="region of interest" description="Disordered" evidence="1">
    <location>
        <begin position="205"/>
        <end position="224"/>
    </location>
</feature>
<keyword evidence="3" id="KW-1185">Reference proteome</keyword>
<feature type="region of interest" description="Disordered" evidence="1">
    <location>
        <begin position="260"/>
        <end position="287"/>
    </location>
</feature>
<evidence type="ECO:0000313" key="2">
    <source>
        <dbReference type="EMBL" id="KAG2288646.1"/>
    </source>
</evidence>
<dbReference type="OrthoDB" id="1123744at2759"/>
<dbReference type="Proteomes" id="UP000886595">
    <property type="component" value="Unassembled WGS sequence"/>
</dbReference>
<organism evidence="2 3">
    <name type="scientific">Brassica carinata</name>
    <name type="common">Ethiopian mustard</name>
    <name type="synonym">Abyssinian cabbage</name>
    <dbReference type="NCBI Taxonomy" id="52824"/>
    <lineage>
        <taxon>Eukaryota</taxon>
        <taxon>Viridiplantae</taxon>
        <taxon>Streptophyta</taxon>
        <taxon>Embryophyta</taxon>
        <taxon>Tracheophyta</taxon>
        <taxon>Spermatophyta</taxon>
        <taxon>Magnoliopsida</taxon>
        <taxon>eudicotyledons</taxon>
        <taxon>Gunneridae</taxon>
        <taxon>Pentapetalae</taxon>
        <taxon>rosids</taxon>
        <taxon>malvids</taxon>
        <taxon>Brassicales</taxon>
        <taxon>Brassicaceae</taxon>
        <taxon>Brassiceae</taxon>
        <taxon>Brassica</taxon>
    </lineage>
</organism>
<comment type="caution">
    <text evidence="2">The sequence shown here is derived from an EMBL/GenBank/DDBJ whole genome shotgun (WGS) entry which is preliminary data.</text>
</comment>